<evidence type="ECO:0000313" key="2">
    <source>
        <dbReference type="EMBL" id="RRT80136.1"/>
    </source>
</evidence>
<reference evidence="2 3" key="1">
    <citation type="journal article" date="2014" name="Agronomy (Basel)">
        <title>A Draft Genome Sequence for Ensete ventricosum, the Drought-Tolerant Tree Against Hunger.</title>
        <authorList>
            <person name="Harrison J."/>
            <person name="Moore K.A."/>
            <person name="Paszkiewicz K."/>
            <person name="Jones T."/>
            <person name="Grant M."/>
            <person name="Ambacheew D."/>
            <person name="Muzemil S."/>
            <person name="Studholme D.J."/>
        </authorList>
    </citation>
    <scope>NUCLEOTIDE SEQUENCE [LARGE SCALE GENOMIC DNA]</scope>
</reference>
<evidence type="ECO:0000313" key="3">
    <source>
        <dbReference type="Proteomes" id="UP000287651"/>
    </source>
</evidence>
<accession>A0A427AVJ5</accession>
<protein>
    <submittedName>
        <fullName evidence="2">Uncharacterized protein</fullName>
    </submittedName>
</protein>
<sequence length="291" mass="32430">MAPHVVHQSDLCLPLRHRSPPLPVAPRTGPAHRLRLLSLPFRRLAVRVSSSGSKNRGAEQQRSGLQTGFQRDSDGERLTTEVEKEEAEGRGGSGERHEGPEWNWPPWKHLPERYKLIGTTSLAFVICNMDKWPKRVVAQWCCKDEITEAATAAADAGAQRCMGRNHYCSLLEGSIDRCSRSAWGMCVGGCSVPRLEGRDAWEEIATAVFWKAVLIATADQRGMCVGCGDRGKGLHWCGRRQRREMAHFIKHFVYIVVRDRAATKEEEGSGRGLTSKDYARQRTGKGSARAL</sequence>
<evidence type="ECO:0000256" key="1">
    <source>
        <dbReference type="SAM" id="MobiDB-lite"/>
    </source>
</evidence>
<comment type="caution">
    <text evidence="2">The sequence shown here is derived from an EMBL/GenBank/DDBJ whole genome shotgun (WGS) entry which is preliminary data.</text>
</comment>
<organism evidence="2 3">
    <name type="scientific">Ensete ventricosum</name>
    <name type="common">Abyssinian banana</name>
    <name type="synonym">Musa ensete</name>
    <dbReference type="NCBI Taxonomy" id="4639"/>
    <lineage>
        <taxon>Eukaryota</taxon>
        <taxon>Viridiplantae</taxon>
        <taxon>Streptophyta</taxon>
        <taxon>Embryophyta</taxon>
        <taxon>Tracheophyta</taxon>
        <taxon>Spermatophyta</taxon>
        <taxon>Magnoliopsida</taxon>
        <taxon>Liliopsida</taxon>
        <taxon>Zingiberales</taxon>
        <taxon>Musaceae</taxon>
        <taxon>Ensete</taxon>
    </lineage>
</organism>
<feature type="region of interest" description="Disordered" evidence="1">
    <location>
        <begin position="266"/>
        <end position="291"/>
    </location>
</feature>
<feature type="compositionally biased region" description="Polar residues" evidence="1">
    <location>
        <begin position="49"/>
        <end position="70"/>
    </location>
</feature>
<feature type="region of interest" description="Disordered" evidence="1">
    <location>
        <begin position="1"/>
        <end position="29"/>
    </location>
</feature>
<dbReference type="AlphaFoldDB" id="A0A427AVJ5"/>
<gene>
    <name evidence="2" type="ORF">B296_00016670</name>
</gene>
<dbReference type="EMBL" id="AMZH03001223">
    <property type="protein sequence ID" value="RRT80136.1"/>
    <property type="molecule type" value="Genomic_DNA"/>
</dbReference>
<name>A0A427AVJ5_ENSVE</name>
<proteinExistence type="predicted"/>
<feature type="compositionally biased region" description="Basic and acidic residues" evidence="1">
    <location>
        <begin position="71"/>
        <end position="100"/>
    </location>
</feature>
<dbReference type="Proteomes" id="UP000287651">
    <property type="component" value="Unassembled WGS sequence"/>
</dbReference>
<feature type="region of interest" description="Disordered" evidence="1">
    <location>
        <begin position="49"/>
        <end position="104"/>
    </location>
</feature>